<proteinExistence type="inferred from homology"/>
<sequence>MKTTGISTSSIFERMNILTKELNKDSVKLHEEMVTGQSSDYGLQLGARVTSILEWEQEKNHIAERLHSNSLVTKRLSTSQAHLSSMQKIVQDMVGPLVILLEGKTDNNKFPINAGMLRDSYESFVTFANMTDEGQYLFSGINSSEKPLNGYFTKDSLAKKSFDQMLQGFLEENSKSLLAGQHLEVSSMNAQQMTDFIKQLEDKFSDDEYWANNWSNASDHNIKYRIKDTEGIDVSANVNMRGIRDIMFVAVIGTEFLSKNLTDGARNVLTKKMLSTVQQGLSGIIEQRAVLGISEKNINEERVFLQNKNNIIDTYISKSIGVEQHTAHAQLSTLINKIEMSYMITTKLQKLSILNYL</sequence>
<keyword evidence="6" id="KW-0966">Cell projection</keyword>
<keyword evidence="2 3" id="KW-0975">Bacterial flagellum</keyword>
<dbReference type="InterPro" id="IPR046358">
    <property type="entry name" value="Flagellin_C"/>
</dbReference>
<dbReference type="Gene3D" id="1.20.1330.10">
    <property type="entry name" value="f41 fragment of flagellin, N-terminal domain"/>
    <property type="match status" value="1"/>
</dbReference>
<dbReference type="EMBL" id="CP004005">
    <property type="protein sequence ID" value="AGH17038.1"/>
    <property type="molecule type" value="Genomic_DNA"/>
</dbReference>
<feature type="domain" description="Flagellin C-terminal" evidence="5">
    <location>
        <begin position="276"/>
        <end position="357"/>
    </location>
</feature>
<dbReference type="Pfam" id="PF00700">
    <property type="entry name" value="Flagellin_C"/>
    <property type="match status" value="1"/>
</dbReference>
<accession>A0ABM5NGJ3</accession>
<name>A0ABM5NGJ3_LIBAS</name>
<evidence type="ECO:0000256" key="1">
    <source>
        <dbReference type="ARBA" id="ARBA00005709"/>
    </source>
</evidence>
<protein>
    <recommendedName>
        <fullName evidence="3">Flagellin</fullName>
    </recommendedName>
</protein>
<keyword evidence="6" id="KW-0969">Cilium</keyword>
<reference evidence="6 7" key="1">
    <citation type="journal article" date="2013" name="Genome Announc.">
        <title>Complete Genome Sequence of a Chinese Strain of 'Candidatus Liberibacter asiaticus'.</title>
        <authorList>
            <person name="Lin H."/>
            <person name="Han C.S."/>
            <person name="Liu B."/>
            <person name="Lou B."/>
            <person name="Bai X."/>
            <person name="Deng C."/>
            <person name="Civerolo E.L."/>
            <person name="Gupta G."/>
        </authorList>
    </citation>
    <scope>NUCLEOTIDE SEQUENCE [LARGE SCALE GENOMIC DNA]</scope>
    <source>
        <strain evidence="7">gxpsy</strain>
    </source>
</reference>
<evidence type="ECO:0000313" key="6">
    <source>
        <dbReference type="EMBL" id="AGH17038.1"/>
    </source>
</evidence>
<gene>
    <name evidence="6" type="ORF">WSI_03340</name>
</gene>
<dbReference type="InterPro" id="IPR001029">
    <property type="entry name" value="Flagellin_N"/>
</dbReference>
<evidence type="ECO:0000259" key="5">
    <source>
        <dbReference type="Pfam" id="PF00700"/>
    </source>
</evidence>
<feature type="domain" description="Flagellin N-terminal" evidence="4">
    <location>
        <begin position="18"/>
        <end position="142"/>
    </location>
</feature>
<dbReference type="GeneID" id="93077033"/>
<dbReference type="NCBIfam" id="NF004669">
    <property type="entry name" value="PRK06008.1"/>
    <property type="match status" value="1"/>
</dbReference>
<dbReference type="RefSeq" id="WP_015452635.1">
    <property type="nucleotide sequence ID" value="NC_020549.1"/>
</dbReference>
<evidence type="ECO:0000313" key="7">
    <source>
        <dbReference type="Proteomes" id="UP000011820"/>
    </source>
</evidence>
<keyword evidence="6" id="KW-0282">Flagellum</keyword>
<keyword evidence="7" id="KW-1185">Reference proteome</keyword>
<dbReference type="Pfam" id="PF00669">
    <property type="entry name" value="Flagellin_N"/>
    <property type="match status" value="1"/>
</dbReference>
<evidence type="ECO:0000259" key="4">
    <source>
        <dbReference type="Pfam" id="PF00669"/>
    </source>
</evidence>
<organism evidence="6 7">
    <name type="scientific">Candidatus Liberibacter asiaticus str. gxpsy</name>
    <dbReference type="NCBI Taxonomy" id="1174529"/>
    <lineage>
        <taxon>Bacteria</taxon>
        <taxon>Pseudomonadati</taxon>
        <taxon>Pseudomonadota</taxon>
        <taxon>Alphaproteobacteria</taxon>
        <taxon>Hyphomicrobiales</taxon>
        <taxon>Rhizobiaceae</taxon>
        <taxon>Liberibacter</taxon>
    </lineage>
</organism>
<dbReference type="SUPFAM" id="SSF64518">
    <property type="entry name" value="Phase 1 flagellin"/>
    <property type="match status" value="1"/>
</dbReference>
<keyword evidence="3" id="KW-0964">Secreted</keyword>
<dbReference type="Proteomes" id="UP000011820">
    <property type="component" value="Chromosome"/>
</dbReference>
<evidence type="ECO:0000256" key="2">
    <source>
        <dbReference type="ARBA" id="ARBA00023143"/>
    </source>
</evidence>
<comment type="subcellular location">
    <subcellularLocation>
        <location evidence="3">Secreted</location>
    </subcellularLocation>
    <subcellularLocation>
        <location evidence="3">Bacterial flagellum</location>
    </subcellularLocation>
</comment>
<comment type="function">
    <text evidence="3">Flagellin is the subunit protein which polymerizes to form the filaments of bacterial flagella.</text>
</comment>
<evidence type="ECO:0000256" key="3">
    <source>
        <dbReference type="RuleBase" id="RU362073"/>
    </source>
</evidence>
<comment type="similarity">
    <text evidence="1 3">Belongs to the bacterial flagellin family.</text>
</comment>